<name>A0ACC1LJG2_9FUNG</name>
<dbReference type="EMBL" id="JANBUP010000767">
    <property type="protein sequence ID" value="KAJ2810240.1"/>
    <property type="molecule type" value="Genomic_DNA"/>
</dbReference>
<reference evidence="1" key="1">
    <citation type="submission" date="2022-07" db="EMBL/GenBank/DDBJ databases">
        <title>Phylogenomic reconstructions and comparative analyses of Kickxellomycotina fungi.</title>
        <authorList>
            <person name="Reynolds N.K."/>
            <person name="Stajich J.E."/>
            <person name="Barry K."/>
            <person name="Grigoriev I.V."/>
            <person name="Crous P."/>
            <person name="Smith M.E."/>
        </authorList>
    </citation>
    <scope>NUCLEOTIDE SEQUENCE</scope>
    <source>
        <strain evidence="1">CBS 102833</strain>
    </source>
</reference>
<gene>
    <name evidence="1" type="ORF">H4S07_002778</name>
</gene>
<proteinExistence type="predicted"/>
<feature type="non-terminal residue" evidence="1">
    <location>
        <position position="54"/>
    </location>
</feature>
<protein>
    <submittedName>
        <fullName evidence="1">Uncharacterized protein</fullName>
    </submittedName>
</protein>
<sequence length="54" mass="6004">MEEKLGMTRSDPSVRLYVSERDADEVRRQAEAMATPATPVAGKKRRRKSGKGKA</sequence>
<organism evidence="1 2">
    <name type="scientific">Coemansia furcata</name>
    <dbReference type="NCBI Taxonomy" id="417177"/>
    <lineage>
        <taxon>Eukaryota</taxon>
        <taxon>Fungi</taxon>
        <taxon>Fungi incertae sedis</taxon>
        <taxon>Zoopagomycota</taxon>
        <taxon>Kickxellomycotina</taxon>
        <taxon>Kickxellomycetes</taxon>
        <taxon>Kickxellales</taxon>
        <taxon>Kickxellaceae</taxon>
        <taxon>Coemansia</taxon>
    </lineage>
</organism>
<evidence type="ECO:0000313" key="2">
    <source>
        <dbReference type="Proteomes" id="UP001140096"/>
    </source>
</evidence>
<comment type="caution">
    <text evidence="1">The sequence shown here is derived from an EMBL/GenBank/DDBJ whole genome shotgun (WGS) entry which is preliminary data.</text>
</comment>
<accession>A0ACC1LJG2</accession>
<evidence type="ECO:0000313" key="1">
    <source>
        <dbReference type="EMBL" id="KAJ2810240.1"/>
    </source>
</evidence>
<dbReference type="Proteomes" id="UP001140096">
    <property type="component" value="Unassembled WGS sequence"/>
</dbReference>
<keyword evidence="2" id="KW-1185">Reference proteome</keyword>